<protein>
    <submittedName>
        <fullName evidence="2">Uncharacterized protein</fullName>
    </submittedName>
</protein>
<dbReference type="AlphaFoldDB" id="A0A7S3JXL6"/>
<name>A0A7S3JXL6_9STRA</name>
<evidence type="ECO:0000256" key="1">
    <source>
        <dbReference type="SAM" id="MobiDB-lite"/>
    </source>
</evidence>
<feature type="compositionally biased region" description="Polar residues" evidence="1">
    <location>
        <begin position="817"/>
        <end position="834"/>
    </location>
</feature>
<dbReference type="EMBL" id="HBIJ01010052">
    <property type="protein sequence ID" value="CAE0366246.1"/>
    <property type="molecule type" value="Transcribed_RNA"/>
</dbReference>
<reference evidence="2" key="1">
    <citation type="submission" date="2021-01" db="EMBL/GenBank/DDBJ databases">
        <authorList>
            <person name="Corre E."/>
            <person name="Pelletier E."/>
            <person name="Niang G."/>
            <person name="Scheremetjew M."/>
            <person name="Finn R."/>
            <person name="Kale V."/>
            <person name="Holt S."/>
            <person name="Cochrane G."/>
            <person name="Meng A."/>
            <person name="Brown T."/>
            <person name="Cohen L."/>
        </authorList>
    </citation>
    <scope>NUCLEOTIDE SEQUENCE</scope>
    <source>
        <strain evidence="2">CCMP1510</strain>
    </source>
</reference>
<feature type="region of interest" description="Disordered" evidence="1">
    <location>
        <begin position="195"/>
        <end position="230"/>
    </location>
</feature>
<feature type="compositionally biased region" description="Basic and acidic residues" evidence="1">
    <location>
        <begin position="221"/>
        <end position="230"/>
    </location>
</feature>
<feature type="region of interest" description="Disordered" evidence="1">
    <location>
        <begin position="810"/>
        <end position="836"/>
    </location>
</feature>
<proteinExistence type="predicted"/>
<organism evidence="2">
    <name type="scientific">Aureoumbra lagunensis</name>
    <dbReference type="NCBI Taxonomy" id="44058"/>
    <lineage>
        <taxon>Eukaryota</taxon>
        <taxon>Sar</taxon>
        <taxon>Stramenopiles</taxon>
        <taxon>Ochrophyta</taxon>
        <taxon>Pelagophyceae</taxon>
        <taxon>Pelagomonadales</taxon>
        <taxon>Aureoumbra</taxon>
    </lineage>
</organism>
<gene>
    <name evidence="2" type="ORF">ALAG00032_LOCUS6990</name>
</gene>
<accession>A0A7S3JXL6</accession>
<feature type="compositionally biased region" description="Basic residues" evidence="1">
    <location>
        <begin position="210"/>
        <end position="220"/>
    </location>
</feature>
<evidence type="ECO:0000313" key="2">
    <source>
        <dbReference type="EMBL" id="CAE0366246.1"/>
    </source>
</evidence>
<sequence length="852" mass="98345">MEQGPLEEMIRAEANDEIEEDLTQRFLERIRKEKRSVTELIGHEIREEALRFGSSWARQLLGVRAENALVRGEIVRSDEIKQEAIGRWSFPDGEAEDLEMSVERARTLVLISEAVQYAVDRPYAQLGRVVARTFDFGLESGKTYTGQVISYLPPEDDDDVPLWRIRHVDGDEEDLDKYELVHAYYKLEQFQETRSRARRREFRGTENDGRRRRRKRSKKTPQKDGENTKNVLVEEREKKQDDCPDETSYENIFNNLEAIGIPIQATRRNVTRVGDTPPRGLVLGAVNVRGHGGIQLTIATREHEELSRLLARFFRAHCPDPDFTYTTIQINYNYQAQLHVDRYNLGPSYIVGLGDWKEANNISLSEDIAGMLWVYGRGALDCRKKWIHFDGNVPHQTLPFSGTRYTLIYFTHCSQSMLPKSERTYLTQLGFPLPDKNLIKAPHMRTAEERLIAARLALDLFLTRNSNSNTVTEEDYLKQKEEFLIDGIGNRPCQRIAIISTANEWTAPELKRYRGKRLRKQSELSDDESKLAQSSHTEIEKIIDGALIEDAVNTRPKFIPWIESWERNLGMRKEQKNGAKFLAKYAGLSFVDDDPYDANYIIATCSDAVIETERQRALCNKNAIEHRIIFGIEWCRFARHWTALTRLRNEQTFIDDSSDVEKYPIDDSLIKMILASPYNIDLDFFGDIEQLKKQRSEYYTAKHKVKTGSSSKTRSDAAELPSSALIHMIQVNLKIIINQNNPKSGKSAIRYEKYKYATDCKSFINLGGSRADLRNDLIRDHIHLADGSDWRQLSFVLQALQERALIHPEEKEEQLDENNNCEQHNSPPISVQETTFDDTAKNKRIKLLVHTP</sequence>